<keyword evidence="1" id="KW-0472">Membrane</keyword>
<dbReference type="GO" id="GO:0016746">
    <property type="term" value="F:acyltransferase activity"/>
    <property type="evidence" value="ECO:0007669"/>
    <property type="project" value="UniProtKB-KW"/>
</dbReference>
<feature type="transmembrane region" description="Helical" evidence="1">
    <location>
        <begin position="84"/>
        <end position="106"/>
    </location>
</feature>
<evidence type="ECO:0000256" key="1">
    <source>
        <dbReference type="SAM" id="Phobius"/>
    </source>
</evidence>
<feature type="transmembrane region" description="Helical" evidence="1">
    <location>
        <begin position="186"/>
        <end position="205"/>
    </location>
</feature>
<dbReference type="Proteomes" id="UP001477870">
    <property type="component" value="Unassembled WGS sequence"/>
</dbReference>
<comment type="caution">
    <text evidence="3">The sequence shown here is derived from an EMBL/GenBank/DDBJ whole genome shotgun (WGS) entry which is preliminary data.</text>
</comment>
<feature type="transmembrane region" description="Helical" evidence="1">
    <location>
        <begin position="163"/>
        <end position="180"/>
    </location>
</feature>
<evidence type="ECO:0000313" key="4">
    <source>
        <dbReference type="Proteomes" id="UP001477870"/>
    </source>
</evidence>
<feature type="transmembrane region" description="Helical" evidence="1">
    <location>
        <begin position="245"/>
        <end position="267"/>
    </location>
</feature>
<dbReference type="PANTHER" id="PTHR23028">
    <property type="entry name" value="ACETYLTRANSFERASE"/>
    <property type="match status" value="1"/>
</dbReference>
<dbReference type="Pfam" id="PF01757">
    <property type="entry name" value="Acyl_transf_3"/>
    <property type="match status" value="1"/>
</dbReference>
<name>A0ABU9T801_9HYPH</name>
<feature type="transmembrane region" description="Helical" evidence="1">
    <location>
        <begin position="49"/>
        <end position="72"/>
    </location>
</feature>
<gene>
    <name evidence="3" type="ORF">WNY59_11750</name>
</gene>
<feature type="transmembrane region" description="Helical" evidence="1">
    <location>
        <begin position="279"/>
        <end position="301"/>
    </location>
</feature>
<organism evidence="3 4">
    <name type="scientific">Ahrensia kielensis</name>
    <dbReference type="NCBI Taxonomy" id="76980"/>
    <lineage>
        <taxon>Bacteria</taxon>
        <taxon>Pseudomonadati</taxon>
        <taxon>Pseudomonadota</taxon>
        <taxon>Alphaproteobacteria</taxon>
        <taxon>Hyphomicrobiales</taxon>
        <taxon>Ahrensiaceae</taxon>
        <taxon>Ahrensia</taxon>
    </lineage>
</organism>
<protein>
    <submittedName>
        <fullName evidence="3">Acyltransferase</fullName>
        <ecNumber evidence="3">2.3.-.-</ecNumber>
    </submittedName>
</protein>
<dbReference type="InterPro" id="IPR002656">
    <property type="entry name" value="Acyl_transf_3_dom"/>
</dbReference>
<feature type="transmembrane region" description="Helical" evidence="1">
    <location>
        <begin position="212"/>
        <end position="233"/>
    </location>
</feature>
<keyword evidence="3" id="KW-0808">Transferase</keyword>
<feature type="domain" description="Acyltransferase 3" evidence="2">
    <location>
        <begin position="10"/>
        <end position="328"/>
    </location>
</feature>
<evidence type="ECO:0000313" key="3">
    <source>
        <dbReference type="EMBL" id="MEM5502258.1"/>
    </source>
</evidence>
<dbReference type="EMBL" id="JBBMQO010000006">
    <property type="protein sequence ID" value="MEM5502258.1"/>
    <property type="molecule type" value="Genomic_DNA"/>
</dbReference>
<feature type="transmembrane region" description="Helical" evidence="1">
    <location>
        <begin position="307"/>
        <end position="328"/>
    </location>
</feature>
<dbReference type="RefSeq" id="WP_342848597.1">
    <property type="nucleotide sequence ID" value="NZ_JBBMQO010000006.1"/>
</dbReference>
<sequence>MDKKNAYLPNLDILRFLAALAVVGTHYGYVGPHWGVTGYAPPTGILENFLRVGWIGVPIFFAMSGFLIPYVTKNSDPFSYGFARALRLLPGFWVCMTISFLFLTLLNDSYSGSFMTWFANLFMLPEILGQVHVDGVYWTLVFEFIFYGWAGIFIAFGVFHKHILKISALWLLFISIKFFILKDSSFGQLFILSLGSAFIVGMVLWSIYEKGISLLAVAILIGATIQLSFNLQIVSTQTYLPTPPLPLSLAVTTGLSIFVVSVVAAAIFLPQIKFGTNQLYTLGAISYPLYLLHQEIGYTIFRRFAYLGQPLILITGTTLFILVLSFMINKTVERPSRKLLQPYADQLSSLLQSGVKKVLNTPFFPIKNK</sequence>
<feature type="transmembrane region" description="Helical" evidence="1">
    <location>
        <begin position="135"/>
        <end position="156"/>
    </location>
</feature>
<keyword evidence="4" id="KW-1185">Reference proteome</keyword>
<feature type="transmembrane region" description="Helical" evidence="1">
    <location>
        <begin position="12"/>
        <end position="29"/>
    </location>
</feature>
<dbReference type="InterPro" id="IPR050879">
    <property type="entry name" value="Acyltransferase_3"/>
</dbReference>
<accession>A0ABU9T801</accession>
<proteinExistence type="predicted"/>
<reference evidence="3 4" key="1">
    <citation type="submission" date="2024-03" db="EMBL/GenBank/DDBJ databases">
        <title>Community enrichment and isolation of bacterial strains for fucoidan degradation.</title>
        <authorList>
            <person name="Sichert A."/>
        </authorList>
    </citation>
    <scope>NUCLEOTIDE SEQUENCE [LARGE SCALE GENOMIC DNA]</scope>
    <source>
        <strain evidence="3 4">AS62</strain>
    </source>
</reference>
<keyword evidence="1" id="KW-0812">Transmembrane</keyword>
<keyword evidence="1" id="KW-1133">Transmembrane helix</keyword>
<dbReference type="PANTHER" id="PTHR23028:SF131">
    <property type="entry name" value="BLR2367 PROTEIN"/>
    <property type="match status" value="1"/>
</dbReference>
<evidence type="ECO:0000259" key="2">
    <source>
        <dbReference type="Pfam" id="PF01757"/>
    </source>
</evidence>
<keyword evidence="3" id="KW-0012">Acyltransferase</keyword>
<dbReference type="EC" id="2.3.-.-" evidence="3"/>